<protein>
    <submittedName>
        <fullName evidence="2">Uncharacterized protein</fullName>
    </submittedName>
</protein>
<reference evidence="2" key="1">
    <citation type="submission" date="2020-11" db="EMBL/GenBank/DDBJ databases">
        <authorList>
            <person name="Konstantinou D."/>
            <person name="Gkelis S."/>
            <person name="Popin R."/>
            <person name="Fewer D."/>
            <person name="Sivonen K."/>
        </authorList>
    </citation>
    <scope>NUCLEOTIDE SEQUENCE</scope>
    <source>
        <strain evidence="2">TAU-MAC 1115</strain>
    </source>
</reference>
<evidence type="ECO:0000313" key="2">
    <source>
        <dbReference type="EMBL" id="MBT9317925.1"/>
    </source>
</evidence>
<dbReference type="PANTHER" id="PTHR12824:SF8">
    <property type="entry name" value="GXIVSPLA2, ISOFORM A"/>
    <property type="match status" value="1"/>
</dbReference>
<evidence type="ECO:0000313" key="3">
    <source>
        <dbReference type="Proteomes" id="UP000717364"/>
    </source>
</evidence>
<dbReference type="GO" id="GO:0004623">
    <property type="term" value="F:phospholipase A2 activity"/>
    <property type="evidence" value="ECO:0007669"/>
    <property type="project" value="InterPro"/>
</dbReference>
<dbReference type="GO" id="GO:0005509">
    <property type="term" value="F:calcium ion binding"/>
    <property type="evidence" value="ECO:0007669"/>
    <property type="project" value="InterPro"/>
</dbReference>
<dbReference type="GO" id="GO:0006644">
    <property type="term" value="P:phospholipid metabolic process"/>
    <property type="evidence" value="ECO:0007669"/>
    <property type="project" value="InterPro"/>
</dbReference>
<dbReference type="EMBL" id="JADOES010000066">
    <property type="protein sequence ID" value="MBT9317925.1"/>
    <property type="molecule type" value="Genomic_DNA"/>
</dbReference>
<gene>
    <name evidence="2" type="ORF">IXB50_21130</name>
</gene>
<dbReference type="SUPFAM" id="SSF48619">
    <property type="entry name" value="Phospholipase A2, PLA2"/>
    <property type="match status" value="1"/>
</dbReference>
<dbReference type="RefSeq" id="WP_215610987.1">
    <property type="nucleotide sequence ID" value="NZ_JADOES010000066.1"/>
</dbReference>
<keyword evidence="1" id="KW-0732">Signal</keyword>
<dbReference type="Proteomes" id="UP000717364">
    <property type="component" value="Unassembled WGS sequence"/>
</dbReference>
<dbReference type="GO" id="GO:0005576">
    <property type="term" value="C:extracellular region"/>
    <property type="evidence" value="ECO:0007669"/>
    <property type="project" value="InterPro"/>
</dbReference>
<sequence length="238" mass="26128">MHLPVSKKLLILAAGVFVVGFLPNSQPVQAQANGCGPAGFDFIVPDGPFTSACNSHDLCYDDASVDQGECDRRFQSDMHTICEQNYSGGQVGPCKAIADYYYRTVTNFGEVFITLDNRNISGEIVSVNARRIDGWWGDDEFEACVTFKNNGDINTEYDLQLYSASGTLIDTEPDTYEVNLQVGESTQECVGTNWISPSISDLGSQYKIVLRVDAPQQSLLANLVNDFVSVDWHVSNTP</sequence>
<organism evidence="2 3">
    <name type="scientific">Leptothoe spongobia TAU-MAC 1115</name>
    <dbReference type="NCBI Taxonomy" id="1967444"/>
    <lineage>
        <taxon>Bacteria</taxon>
        <taxon>Bacillati</taxon>
        <taxon>Cyanobacteriota</taxon>
        <taxon>Cyanophyceae</taxon>
        <taxon>Nodosilineales</taxon>
        <taxon>Cymatolegaceae</taxon>
        <taxon>Leptothoe</taxon>
        <taxon>Leptothoe spongobia</taxon>
    </lineage>
</organism>
<dbReference type="PANTHER" id="PTHR12824">
    <property type="entry name" value="GROUP XII SECRETORY PHOSPHOLIPASE A2 FAMILY MEMBER"/>
    <property type="match status" value="1"/>
</dbReference>
<dbReference type="Gene3D" id="1.20.90.10">
    <property type="entry name" value="Phospholipase A2 domain"/>
    <property type="match status" value="1"/>
</dbReference>
<proteinExistence type="predicted"/>
<reference evidence="2" key="2">
    <citation type="journal article" date="2021" name="Mar. Drugs">
        <title>Genome Reduction and Secondary Metabolism of the Marine Sponge-Associated Cyanobacterium Leptothoe.</title>
        <authorList>
            <person name="Konstantinou D."/>
            <person name="Popin R.V."/>
            <person name="Fewer D.P."/>
            <person name="Sivonen K."/>
            <person name="Gkelis S."/>
        </authorList>
    </citation>
    <scope>NUCLEOTIDE SEQUENCE</scope>
    <source>
        <strain evidence="2">TAU-MAC 1115</strain>
    </source>
</reference>
<keyword evidence="3" id="KW-1185">Reference proteome</keyword>
<dbReference type="InterPro" id="IPR010711">
    <property type="entry name" value="PLA2G12"/>
</dbReference>
<evidence type="ECO:0000256" key="1">
    <source>
        <dbReference type="SAM" id="SignalP"/>
    </source>
</evidence>
<accession>A0A947DKV5</accession>
<dbReference type="InterPro" id="IPR036444">
    <property type="entry name" value="PLipase_A2_dom_sf"/>
</dbReference>
<name>A0A947DKV5_9CYAN</name>
<dbReference type="GO" id="GO:0016042">
    <property type="term" value="P:lipid catabolic process"/>
    <property type="evidence" value="ECO:0007669"/>
    <property type="project" value="InterPro"/>
</dbReference>
<dbReference type="Pfam" id="PF06951">
    <property type="entry name" value="PLA2G12"/>
    <property type="match status" value="1"/>
</dbReference>
<feature type="signal peptide" evidence="1">
    <location>
        <begin position="1"/>
        <end position="30"/>
    </location>
</feature>
<dbReference type="GO" id="GO:0050482">
    <property type="term" value="P:arachidonate secretion"/>
    <property type="evidence" value="ECO:0007669"/>
    <property type="project" value="InterPro"/>
</dbReference>
<comment type="caution">
    <text evidence="2">The sequence shown here is derived from an EMBL/GenBank/DDBJ whole genome shotgun (WGS) entry which is preliminary data.</text>
</comment>
<dbReference type="AlphaFoldDB" id="A0A947DKV5"/>
<feature type="chain" id="PRO_5037997496" evidence="1">
    <location>
        <begin position="31"/>
        <end position="238"/>
    </location>
</feature>